<organism evidence="1 2">
    <name type="scientific">Nitratireductor aestuarii</name>
    <dbReference type="NCBI Taxonomy" id="1735103"/>
    <lineage>
        <taxon>Bacteria</taxon>
        <taxon>Pseudomonadati</taxon>
        <taxon>Pseudomonadota</taxon>
        <taxon>Alphaproteobacteria</taxon>
        <taxon>Hyphomicrobiales</taxon>
        <taxon>Phyllobacteriaceae</taxon>
        <taxon>Nitratireductor</taxon>
    </lineage>
</organism>
<accession>A0A916WAQ3</accession>
<dbReference type="AlphaFoldDB" id="A0A916WAQ3"/>
<reference evidence="1" key="1">
    <citation type="journal article" date="2014" name="Int. J. Syst. Evol. Microbiol.">
        <title>Complete genome sequence of Corynebacterium casei LMG S-19264T (=DSM 44701T), isolated from a smear-ripened cheese.</title>
        <authorList>
            <consortium name="US DOE Joint Genome Institute (JGI-PGF)"/>
            <person name="Walter F."/>
            <person name="Albersmeier A."/>
            <person name="Kalinowski J."/>
            <person name="Ruckert C."/>
        </authorList>
    </citation>
    <scope>NUCLEOTIDE SEQUENCE</scope>
    <source>
        <strain evidence="1">CGMCC 1.15320</strain>
    </source>
</reference>
<gene>
    <name evidence="1" type="ORF">GCM10011385_41760</name>
</gene>
<reference evidence="1" key="2">
    <citation type="submission" date="2020-09" db="EMBL/GenBank/DDBJ databases">
        <authorList>
            <person name="Sun Q."/>
            <person name="Zhou Y."/>
        </authorList>
    </citation>
    <scope>NUCLEOTIDE SEQUENCE</scope>
    <source>
        <strain evidence="1">CGMCC 1.15320</strain>
    </source>
</reference>
<evidence type="ECO:0008006" key="3">
    <source>
        <dbReference type="Google" id="ProtNLM"/>
    </source>
</evidence>
<evidence type="ECO:0000313" key="2">
    <source>
        <dbReference type="Proteomes" id="UP000636264"/>
    </source>
</evidence>
<sequence>MAEKMKALERENRELPQANEILRTASAYFAMAELDRPLKR</sequence>
<comment type="caution">
    <text evidence="1">The sequence shown here is derived from an EMBL/GenBank/DDBJ whole genome shotgun (WGS) entry which is preliminary data.</text>
</comment>
<keyword evidence="2" id="KW-1185">Reference proteome</keyword>
<dbReference type="Proteomes" id="UP000636264">
    <property type="component" value="Unassembled WGS sequence"/>
</dbReference>
<proteinExistence type="predicted"/>
<evidence type="ECO:0000313" key="1">
    <source>
        <dbReference type="EMBL" id="GGA83325.1"/>
    </source>
</evidence>
<dbReference type="EMBL" id="BMIF01000058">
    <property type="protein sequence ID" value="GGA83325.1"/>
    <property type="molecule type" value="Genomic_DNA"/>
</dbReference>
<protein>
    <recommendedName>
        <fullName evidence="3">Transposase</fullName>
    </recommendedName>
</protein>
<name>A0A916WAQ3_9HYPH</name>